<dbReference type="FunFam" id="1.10.10.60:FF:000268">
    <property type="entry name" value="Transcription factor MYB86"/>
    <property type="match status" value="1"/>
</dbReference>
<keyword evidence="6" id="KW-0539">Nucleus</keyword>
<feature type="compositionally biased region" description="Basic and acidic residues" evidence="7">
    <location>
        <begin position="766"/>
        <end position="783"/>
    </location>
</feature>
<keyword evidence="3" id="KW-0805">Transcription regulation</keyword>
<dbReference type="PIR" id="T52065">
    <property type="entry name" value="T52065"/>
</dbReference>
<dbReference type="InterPro" id="IPR001005">
    <property type="entry name" value="SANT/Myb"/>
</dbReference>
<dbReference type="GO" id="GO:0005634">
    <property type="term" value="C:nucleus"/>
    <property type="evidence" value="ECO:0007669"/>
    <property type="project" value="UniProtKB-SubCell"/>
</dbReference>
<dbReference type="PANTHER" id="PTHR47997:SF79">
    <property type="entry name" value="MYB-RELATED PROTEIN"/>
    <property type="match status" value="1"/>
</dbReference>
<sequence length="1297" mass="144630">MNEVIAKDVHGRPVPKPDDALSGGWIPSSIETMTVAIEGQRLLQHDVKMQPIDTPTVLAAFFSAWTVAPSGAQERLPNIVASGPITDAGNRTRPAVAWHHTIDTTDDGIALPAADEAASCSPSSSWGRKMATPLLPAVTTLVLAKRRGHGSHDQGLRFRQPLPFQAPTEFKISRNPVENRAILKLDDEVRDLKCTFSHSCYTPSPVQPRPMATVSPGLFSYYDPIPIGRSRCADQKGPTHFAGPPPGPARRAAVKSSCAAGLAAPLPRRAPVHVAAGSRAHTTVPWRLYRCPSATPPPDRKGGRHDICIAGVLLFSCNSSHRRRASRTGEKTTATQKRKRSIQTHASFLYSTAVFVTHMHKDKSLIINKHQDKTGWVRQATLLQAVNRPIAPISDQPQEIEQPRWGERAPDRYYSIEWMPKEPRRSRIHWLLTNASATESFRWTRVGQLDARPRPRFATNAAALLPFTTGWDQFVRTCSESDTLSLMNNLTCDIFMGFFTCRHGIISMNNASLCNCRLALQLTSTIDRMQKQSKAKQSSTHNFYAFCTAFSLTRLSAANADDARCWCRHLNSLVKPPENATWGPWTGATYVKRAGRSFPPLTSSIDPMQRKRRMESRWVIRRFCETSVSTCIQLLENQSTELLVDNSLATMITYLNQSNQFSNQFAVNKQARERIDDRGNSGSPTKKKEQPKLEEASQDQVSWLARSRYIVHDDRRSRKRKARRGLRGQATEPAVRVRLRSLPPHHPATLDSAAWVGTHVPHTKTKRLDRSDDGDPRRWRHDASAVAARARRLHGWMDGRIVRMQRARGRDGDTPPNARARARYSYFLSTLSSRGRRQPCDSRLHDKNQTMLYILYYDRVILEGVWIPPKNCTPKNCQNLVLCHISYRRTRTKRTTGPLKNQKGVEKTERRICGHAAVDDRCFPFSDPPRMIAIYSRTAAEVAGVLGKLPHIYPTTTGQRLIDIATASVRCRRRRRRGGGGGSYVGCGHRSRARRQARTHAIQMRHQLFDRSIDRHCRFGELDWANFGFLGRAGLQRCGKSCRLRWINYLRPDLKRGSFSQQEEDLIVALHEILGNRWSQIASHLPGRTDNEIKNFWNSCLKKKLRQRGLDPATHKPIAAAAAAATSSESAVTQVDEDHKPHGAAAAAADGLAANAKQSVFDPFPVTDFGAGFDLGAANMAAALYGSHPDDGAGFVADYSSVLDVSENLGYGESSSNSSNWTCAEVSNVLDSEVLNWAASAGADAAAKAEPFADMEQQHSGYGGEYQVEDDATLEHKFSLPCHEQSLAQFDFNLEYF</sequence>
<evidence type="ECO:0000313" key="10">
    <source>
        <dbReference type="EMBL" id="AAD27556.1"/>
    </source>
</evidence>
<feature type="domain" description="HTH myb-type" evidence="9">
    <location>
        <begin position="1051"/>
        <end position="1105"/>
    </location>
</feature>
<evidence type="ECO:0000256" key="3">
    <source>
        <dbReference type="ARBA" id="ARBA00023015"/>
    </source>
</evidence>
<dbReference type="SMART" id="SM00717">
    <property type="entry name" value="SANT"/>
    <property type="match status" value="1"/>
</dbReference>
<evidence type="ECO:0000256" key="1">
    <source>
        <dbReference type="ARBA" id="ARBA00004123"/>
    </source>
</evidence>
<keyword evidence="2" id="KW-0677">Repeat</keyword>
<evidence type="ECO:0000256" key="6">
    <source>
        <dbReference type="ARBA" id="ARBA00023242"/>
    </source>
</evidence>
<proteinExistence type="predicted"/>
<dbReference type="InterPro" id="IPR051953">
    <property type="entry name" value="Plant_SW-associated_TFs"/>
</dbReference>
<dbReference type="PROSITE" id="PS51294">
    <property type="entry name" value="HTH_MYB"/>
    <property type="match status" value="1"/>
</dbReference>
<dbReference type="InterPro" id="IPR009057">
    <property type="entry name" value="Homeodomain-like_sf"/>
</dbReference>
<dbReference type="Gene3D" id="1.10.10.60">
    <property type="entry name" value="Homeodomain-like"/>
    <property type="match status" value="2"/>
</dbReference>
<feature type="compositionally biased region" description="Basic and acidic residues" evidence="7">
    <location>
        <begin position="1"/>
        <end position="19"/>
    </location>
</feature>
<keyword evidence="4" id="KW-0238">DNA-binding</keyword>
<feature type="domain" description="Myb-like" evidence="8">
    <location>
        <begin position="1051"/>
        <end position="1101"/>
    </location>
</feature>
<dbReference type="SUPFAM" id="SSF46689">
    <property type="entry name" value="Homeodomain-like"/>
    <property type="match status" value="1"/>
</dbReference>
<protein>
    <submittedName>
        <fullName evidence="10">Putative myb-related protein</fullName>
    </submittedName>
</protein>
<keyword evidence="5" id="KW-0804">Transcription</keyword>
<accession>Q9XEM9</accession>
<evidence type="ECO:0000259" key="8">
    <source>
        <dbReference type="PROSITE" id="PS50090"/>
    </source>
</evidence>
<dbReference type="GO" id="GO:0003677">
    <property type="term" value="F:DNA binding"/>
    <property type="evidence" value="ECO:0007669"/>
    <property type="project" value="UniProtKB-KW"/>
</dbReference>
<feature type="region of interest" description="Disordered" evidence="7">
    <location>
        <begin position="1"/>
        <end position="20"/>
    </location>
</feature>
<dbReference type="InterPro" id="IPR017930">
    <property type="entry name" value="Myb_dom"/>
</dbReference>
<evidence type="ECO:0000259" key="9">
    <source>
        <dbReference type="PROSITE" id="PS51294"/>
    </source>
</evidence>
<dbReference type="PROSITE" id="PS50090">
    <property type="entry name" value="MYB_LIKE"/>
    <property type="match status" value="1"/>
</dbReference>
<evidence type="ECO:0000256" key="7">
    <source>
        <dbReference type="SAM" id="MobiDB-lite"/>
    </source>
</evidence>
<name>Q9XEM9_ORYSI</name>
<comment type="subcellular location">
    <subcellularLocation>
        <location evidence="1">Nucleus</location>
    </subcellularLocation>
</comment>
<organism evidence="10">
    <name type="scientific">Oryza sativa subsp. indica</name>
    <name type="common">Rice</name>
    <dbReference type="NCBI Taxonomy" id="39946"/>
    <lineage>
        <taxon>Eukaryota</taxon>
        <taxon>Viridiplantae</taxon>
        <taxon>Streptophyta</taxon>
        <taxon>Embryophyta</taxon>
        <taxon>Tracheophyta</taxon>
        <taxon>Spermatophyta</taxon>
        <taxon>Magnoliopsida</taxon>
        <taxon>Liliopsida</taxon>
        <taxon>Poales</taxon>
        <taxon>Poaceae</taxon>
        <taxon>BOP clade</taxon>
        <taxon>Oryzoideae</taxon>
        <taxon>Oryzeae</taxon>
        <taxon>Oryzinae</taxon>
        <taxon>Oryza</taxon>
        <taxon>Oryza sativa</taxon>
    </lineage>
</organism>
<feature type="compositionally biased region" description="Basic and acidic residues" evidence="7">
    <location>
        <begin position="686"/>
        <end position="695"/>
    </location>
</feature>
<feature type="region of interest" description="Disordered" evidence="7">
    <location>
        <begin position="673"/>
        <end position="699"/>
    </location>
</feature>
<feature type="region of interest" description="Disordered" evidence="7">
    <location>
        <begin position="755"/>
        <end position="783"/>
    </location>
</feature>
<evidence type="ECO:0000256" key="4">
    <source>
        <dbReference type="ARBA" id="ARBA00023125"/>
    </source>
</evidence>
<evidence type="ECO:0000256" key="2">
    <source>
        <dbReference type="ARBA" id="ARBA00022737"/>
    </source>
</evidence>
<dbReference type="PANTHER" id="PTHR47997">
    <property type="entry name" value="MYB DOMAIN PROTEIN 55"/>
    <property type="match status" value="1"/>
</dbReference>
<dbReference type="CDD" id="cd00167">
    <property type="entry name" value="SANT"/>
    <property type="match status" value="1"/>
</dbReference>
<reference evidence="10" key="1">
    <citation type="submission" date="1998-12" db="EMBL/GenBank/DDBJ databases">
        <title>Analysis of a gene-dense region in Oryza sativa.</title>
        <authorList>
            <person name="Llaca V."/>
            <person name="Lou A."/>
            <person name="Young S."/>
            <person name="Messing J."/>
        </authorList>
    </citation>
    <scope>NUCLEOTIDE SEQUENCE</scope>
</reference>
<dbReference type="EMBL" id="AF111710">
    <property type="protein sequence ID" value="AAD27556.1"/>
    <property type="molecule type" value="Genomic_DNA"/>
</dbReference>
<evidence type="ECO:0000256" key="5">
    <source>
        <dbReference type="ARBA" id="ARBA00023163"/>
    </source>
</evidence>
<dbReference type="Pfam" id="PF00249">
    <property type="entry name" value="Myb_DNA-binding"/>
    <property type="match status" value="1"/>
</dbReference>